<reference evidence="2 4" key="2">
    <citation type="submission" date="2018-03" db="EMBL/GenBank/DDBJ databases">
        <authorList>
            <person name="Fogelqvist J."/>
        </authorList>
    </citation>
    <scope>NUCLEOTIDE SEQUENCE [LARGE SCALE GENOMIC DNA]</scope>
</reference>
<protein>
    <recommendedName>
        <fullName evidence="5">Hexosyltransferase</fullName>
    </recommendedName>
</protein>
<keyword evidence="3" id="KW-1185">Reference proteome</keyword>
<dbReference type="OrthoDB" id="10248979at2759"/>
<evidence type="ECO:0000313" key="2">
    <source>
        <dbReference type="EMBL" id="SPQ99731.1"/>
    </source>
</evidence>
<gene>
    <name evidence="1" type="ORF">PBRA_003381</name>
    <name evidence="2" type="ORF">PLBR_LOCUS6946</name>
</gene>
<geneLocation type="mitochondrion" evidence="2"/>
<reference evidence="1 3" key="1">
    <citation type="submission" date="2015-02" db="EMBL/GenBank/DDBJ databases">
        <authorList>
            <person name="Chooi Y.-H."/>
        </authorList>
    </citation>
    <scope>NUCLEOTIDE SEQUENCE [LARGE SCALE GENOMIC DNA]</scope>
    <source>
        <strain evidence="1">E3</strain>
    </source>
</reference>
<dbReference type="Proteomes" id="UP000039324">
    <property type="component" value="Unassembled WGS sequence"/>
</dbReference>
<proteinExistence type="predicted"/>
<name>A0A0G4J8T8_PLABS</name>
<accession>A0A0G4J8T8</accession>
<dbReference type="OMA" id="WIDDWIT"/>
<dbReference type="EMBL" id="CDSF01000155">
    <property type="protein sequence ID" value="CEP03774.1"/>
    <property type="molecule type" value="Genomic_DNA"/>
</dbReference>
<evidence type="ECO:0000313" key="3">
    <source>
        <dbReference type="Proteomes" id="UP000039324"/>
    </source>
</evidence>
<dbReference type="Proteomes" id="UP000290189">
    <property type="component" value="Unassembled WGS sequence"/>
</dbReference>
<sequence length="319" mass="36511">MPVTIRRLQMLLVMAAITVVVLLGQWLAVSRRSEALHTPRFGSGLPGTENPRARRVPGRRRKVIAFLVPSRSVPGWTIPSIPLLTTFVPSLLQSLDETDRDDFEFAVYFGYDRGDSLYDSEDGGRDLQTLFRKAVGDSYTFSLVTKSFNKTEHSPCWVWNRLAVAANHDNADFFYQVNDDIEFKTRGWAKPFTNLLLNNPVFPGLGVVGPKDLNRPDNLMTQSFVSRVHMHIFGMMFPPMFRNWWSDDWISKVYTGVNSAFFTSYTVFNTNQVNSRYRVYQEAEASLAILVENGQLQIDEFLQTHMPNDIEYLNSVHSH</sequence>
<evidence type="ECO:0008006" key="5">
    <source>
        <dbReference type="Google" id="ProtNLM"/>
    </source>
</evidence>
<organism evidence="1 3">
    <name type="scientific">Plasmodiophora brassicae</name>
    <name type="common">Clubroot disease agent</name>
    <dbReference type="NCBI Taxonomy" id="37360"/>
    <lineage>
        <taxon>Eukaryota</taxon>
        <taxon>Sar</taxon>
        <taxon>Rhizaria</taxon>
        <taxon>Endomyxa</taxon>
        <taxon>Phytomyxea</taxon>
        <taxon>Plasmodiophorida</taxon>
        <taxon>Plasmodiophoridae</taxon>
        <taxon>Plasmodiophora</taxon>
    </lineage>
</organism>
<dbReference type="EMBL" id="OVEO01000012">
    <property type="protein sequence ID" value="SPQ99731.1"/>
    <property type="molecule type" value="Genomic_DNA"/>
</dbReference>
<evidence type="ECO:0000313" key="1">
    <source>
        <dbReference type="EMBL" id="CEP03774.1"/>
    </source>
</evidence>
<evidence type="ECO:0000313" key="4">
    <source>
        <dbReference type="Proteomes" id="UP000290189"/>
    </source>
</evidence>
<dbReference type="AlphaFoldDB" id="A0A0G4J8T8"/>
<keyword evidence="2" id="KW-0496">Mitochondrion</keyword>